<evidence type="ECO:0000313" key="9">
    <source>
        <dbReference type="Proteomes" id="UP000635885"/>
    </source>
</evidence>
<name>A0ABQ1M4H4_9BACT</name>
<dbReference type="InterPro" id="IPR025103">
    <property type="entry name" value="DUF4011"/>
</dbReference>
<dbReference type="CDD" id="cd18808">
    <property type="entry name" value="SF1_C_Upf1"/>
    <property type="match status" value="1"/>
</dbReference>
<dbReference type="InterPro" id="IPR027417">
    <property type="entry name" value="P-loop_NTPase"/>
</dbReference>
<evidence type="ECO:0008006" key="10">
    <source>
        <dbReference type="Google" id="ProtNLM"/>
    </source>
</evidence>
<dbReference type="InterPro" id="IPR047187">
    <property type="entry name" value="SF1_C_Upf1"/>
</dbReference>
<organism evidence="8 9">
    <name type="scientific">Belliella aquatica</name>
    <dbReference type="NCBI Taxonomy" id="1323734"/>
    <lineage>
        <taxon>Bacteria</taxon>
        <taxon>Pseudomonadati</taxon>
        <taxon>Bacteroidota</taxon>
        <taxon>Cytophagia</taxon>
        <taxon>Cytophagales</taxon>
        <taxon>Cyclobacteriaceae</taxon>
        <taxon>Belliella</taxon>
    </lineage>
</organism>
<dbReference type="SUPFAM" id="SSF52540">
    <property type="entry name" value="P-loop containing nucleoside triphosphate hydrolases"/>
    <property type="match status" value="2"/>
</dbReference>
<feature type="domain" description="DNA2/NAM7 helicase helicase" evidence="6">
    <location>
        <begin position="289"/>
        <end position="402"/>
    </location>
</feature>
<dbReference type="Pfam" id="PF13195">
    <property type="entry name" value="DUF4011"/>
    <property type="match status" value="1"/>
</dbReference>
<evidence type="ECO:0000313" key="8">
    <source>
        <dbReference type="EMBL" id="GGC34592.1"/>
    </source>
</evidence>
<keyword evidence="2" id="KW-0547">Nucleotide-binding</keyword>
<evidence type="ECO:0000256" key="1">
    <source>
        <dbReference type="ARBA" id="ARBA00007913"/>
    </source>
</evidence>
<dbReference type="Pfam" id="PF13087">
    <property type="entry name" value="AAA_12"/>
    <property type="match status" value="1"/>
</dbReference>
<dbReference type="InterPro" id="IPR041679">
    <property type="entry name" value="DNA2/NAM7-like_C"/>
</dbReference>
<evidence type="ECO:0000256" key="5">
    <source>
        <dbReference type="ARBA" id="ARBA00022840"/>
    </source>
</evidence>
<dbReference type="Proteomes" id="UP000635885">
    <property type="component" value="Unassembled WGS sequence"/>
</dbReference>
<evidence type="ECO:0000259" key="6">
    <source>
        <dbReference type="Pfam" id="PF13086"/>
    </source>
</evidence>
<keyword evidence="4" id="KW-0347">Helicase</keyword>
<dbReference type="PANTHER" id="PTHR43788">
    <property type="entry name" value="DNA2/NAM7 HELICASE FAMILY MEMBER"/>
    <property type="match status" value="1"/>
</dbReference>
<accession>A0ABQ1M4H4</accession>
<dbReference type="RefSeq" id="WP_188440698.1">
    <property type="nucleotide sequence ID" value="NZ_BMFD01000003.1"/>
</dbReference>
<evidence type="ECO:0000259" key="7">
    <source>
        <dbReference type="Pfam" id="PF13087"/>
    </source>
</evidence>
<dbReference type="Pfam" id="PF13086">
    <property type="entry name" value="AAA_11"/>
    <property type="match status" value="2"/>
</dbReference>
<dbReference type="InterPro" id="IPR050534">
    <property type="entry name" value="Coronavir_polyprotein_1ab"/>
</dbReference>
<keyword evidence="3" id="KW-0378">Hydrolase</keyword>
<comment type="caution">
    <text evidence="8">The sequence shown here is derived from an EMBL/GenBank/DDBJ whole genome shotgun (WGS) entry which is preliminary data.</text>
</comment>
<dbReference type="PANTHER" id="PTHR43788:SF8">
    <property type="entry name" value="DNA-BINDING PROTEIN SMUBP-2"/>
    <property type="match status" value="1"/>
</dbReference>
<feature type="domain" description="DNA2/NAM7 helicase helicase" evidence="6">
    <location>
        <begin position="931"/>
        <end position="977"/>
    </location>
</feature>
<dbReference type="EMBL" id="BMFD01000003">
    <property type="protein sequence ID" value="GGC34592.1"/>
    <property type="molecule type" value="Genomic_DNA"/>
</dbReference>
<evidence type="ECO:0000256" key="3">
    <source>
        <dbReference type="ARBA" id="ARBA00022801"/>
    </source>
</evidence>
<comment type="similarity">
    <text evidence="1">Belongs to the DNA2/NAM7 helicase family.</text>
</comment>
<dbReference type="Gene3D" id="3.40.50.300">
    <property type="entry name" value="P-loop containing nucleotide triphosphate hydrolases"/>
    <property type="match status" value="3"/>
</dbReference>
<evidence type="ECO:0000256" key="2">
    <source>
        <dbReference type="ARBA" id="ARBA00022741"/>
    </source>
</evidence>
<protein>
    <recommendedName>
        <fullName evidence="10">Superfamily I DNA and/or RNA helicase</fullName>
    </recommendedName>
</protein>
<keyword evidence="9" id="KW-1185">Reference proteome</keyword>
<gene>
    <name evidence="8" type="ORF">GCM10010993_11930</name>
</gene>
<evidence type="ECO:0000256" key="4">
    <source>
        <dbReference type="ARBA" id="ARBA00022806"/>
    </source>
</evidence>
<proteinExistence type="inferred from homology"/>
<feature type="domain" description="DNA2/NAM7 helicase-like C-terminal" evidence="7">
    <location>
        <begin position="1008"/>
        <end position="1178"/>
    </location>
</feature>
<reference evidence="9" key="1">
    <citation type="journal article" date="2019" name="Int. J. Syst. Evol. Microbiol.">
        <title>The Global Catalogue of Microorganisms (GCM) 10K type strain sequencing project: providing services to taxonomists for standard genome sequencing and annotation.</title>
        <authorList>
            <consortium name="The Broad Institute Genomics Platform"/>
            <consortium name="The Broad Institute Genome Sequencing Center for Infectious Disease"/>
            <person name="Wu L."/>
            <person name="Ma J."/>
        </authorList>
    </citation>
    <scope>NUCLEOTIDE SEQUENCE [LARGE SCALE GENOMIC DNA]</scope>
    <source>
        <strain evidence="9">CGMCC 1.12479</strain>
    </source>
</reference>
<sequence>MIKETFQVYLNRLTDLSSRNRSLYLPKLYLTQMIDLNRLNFLQNKVSFDYIRDLIAGKKSIFLIPISDPRDKDINSLSQNLKSILHQIKLTEEETGEKSLYVGYPFIEGKLINEQVVRCPLLFFPVSLAKDGGEWVLNSDNSQQIIFNKTFLLAYERAYGKRPISEEDMQLEGFPTDATAFLTEIYEVLKTSFSINFNQELYQQKIFDFPESSKSVDANQFDSGILKLRSYAVLGQFSQKSSFLIQDYEDLISQNAYENLEELFSKHYAPDEEEMSIPREDQLYNVFPLDASQEEVVKAVKAGQSCFIEGPPGTGKSQLISNLAVDYISRGKKVLIVSQKRAALDVVYRRLEEKGFAAFLALVHDFRANRNSLFEKIQKQVNSIEQYQELNRGINAIQLERQFSQLSRTIDMHLDYFDDFKKGLFNTEECGIPIKQLYMTSKLGEEEVDLTQYYKKFHWDSVADFLRNFKEYETYYKKYQNAQSFWLHRVDFSSFGVAASQRMKETLQEIDQVKISFEDTFDELEGLDSTYLYSLFEQKEKLKSLKHHLHLKDVQMVFDRIKPFQIEEFDLLWLENKFEAVKSLLSEEGVEWNIEDGKVQESLSILLEYIKTKDTWLGRFDRLLNKKKFARVQELLASNKLKDNAHDLDFLVKKLENRLNLNHQYTLLTQKAWLELPSKPFDFSTFNHAASTHLEAIQARKLINDLDGFSDLILDEEKSASEIFDLLEGFEKFNHLLSEKIDTWSIYLSKIQIQHLISHAPEESFLVQKEQIPFVFDELVAFDKLRKRLTSDEIHVMEKLLDEFPTHEYSQLSYLFLIGLSNAWIDHIEAKYPVLREVSTAKFLNAQEELMQSVVEKWELSQYISELRVREYTFKNLEFNRLNNLVTYRELLHQVSKKRRLWTIKKLIENFEGEIFKLMPCWLVSPETVSALFPMKQNFDLVIFDESSQCYVERGIPAMLRGKQVVVAGDSKQLQPFDLYQVRIDTEEEGLEVETDSLLDLASGFFKKFWLKGHYRSAEKSLIQFSNKHFYESKLEMLTDRNLANLQQSPFELIHVDGVWENQTNLEEGRSVVETVKRIQKSKPEFSIGIISFNYFQMELINQLLEEDLTIDLGKVSVKNIENVQGDEFDWVIFSIGYAKNKKGKLIANFGLLSKKGGENRLNVAITRAKKKISLVTSISSRDLSKMKLTNPGIEMLQAYLSFVEAQVKGEMENIEAHNPQGFLESWALKSRLVTQNDDFELSPISNSAWLDLVVKNKEEGFVEAIFTDDQRLYDASSAKEAFVYHPLQLKQKSWPYHFFFSRQHWMGKDIFEK</sequence>
<dbReference type="InterPro" id="IPR041677">
    <property type="entry name" value="DNA2/NAM7_AAA_11"/>
</dbReference>
<keyword evidence="5" id="KW-0067">ATP-binding</keyword>